<reference evidence="1 2" key="1">
    <citation type="journal article" date="2020" name="BMC Genomics">
        <title>Intraspecific diversification of the crop wild relative Brassica cretica Lam. using demographic model selection.</title>
        <authorList>
            <person name="Kioukis A."/>
            <person name="Michalopoulou V.A."/>
            <person name="Briers L."/>
            <person name="Pirintsos S."/>
            <person name="Studholme D.J."/>
            <person name="Pavlidis P."/>
            <person name="Sarris P.F."/>
        </authorList>
    </citation>
    <scope>NUCLEOTIDE SEQUENCE [LARGE SCALE GENOMIC DNA]</scope>
    <source>
        <strain evidence="2">cv. PFS-1207/04</strain>
    </source>
</reference>
<evidence type="ECO:0000313" key="2">
    <source>
        <dbReference type="Proteomes" id="UP000266723"/>
    </source>
</evidence>
<dbReference type="EMBL" id="QGKV02000299">
    <property type="protein sequence ID" value="KAF3596577.1"/>
    <property type="molecule type" value="Genomic_DNA"/>
</dbReference>
<accession>A0ABQ7EHW5</accession>
<evidence type="ECO:0000313" key="1">
    <source>
        <dbReference type="EMBL" id="KAF3596577.1"/>
    </source>
</evidence>
<keyword evidence="2" id="KW-1185">Reference proteome</keyword>
<protein>
    <submittedName>
        <fullName evidence="1">Uncharacterized protein</fullName>
    </submittedName>
</protein>
<organism evidence="1 2">
    <name type="scientific">Brassica cretica</name>
    <name type="common">Mustard</name>
    <dbReference type="NCBI Taxonomy" id="69181"/>
    <lineage>
        <taxon>Eukaryota</taxon>
        <taxon>Viridiplantae</taxon>
        <taxon>Streptophyta</taxon>
        <taxon>Embryophyta</taxon>
        <taxon>Tracheophyta</taxon>
        <taxon>Spermatophyta</taxon>
        <taxon>Magnoliopsida</taxon>
        <taxon>eudicotyledons</taxon>
        <taxon>Gunneridae</taxon>
        <taxon>Pentapetalae</taxon>
        <taxon>rosids</taxon>
        <taxon>malvids</taxon>
        <taxon>Brassicales</taxon>
        <taxon>Brassicaceae</taxon>
        <taxon>Brassiceae</taxon>
        <taxon>Brassica</taxon>
    </lineage>
</organism>
<proteinExistence type="predicted"/>
<dbReference type="Proteomes" id="UP000266723">
    <property type="component" value="Unassembled WGS sequence"/>
</dbReference>
<gene>
    <name evidence="1" type="ORF">DY000_02020464</name>
</gene>
<sequence>MTQHSDSDFDHCPDWAKLMVYYVRRVGETDSQDVYTVFSDHTNDCAVGAKYEWEAISVALFWTLKASLRGDYVQYVSHHGFDEDEEEDGDDEDEEED</sequence>
<comment type="caution">
    <text evidence="1">The sequence shown here is derived from an EMBL/GenBank/DDBJ whole genome shotgun (WGS) entry which is preliminary data.</text>
</comment>
<name>A0ABQ7EHW5_BRACR</name>